<sequence>MSIPESLDLKPRTENITQVIANGIQDALVHGSTDNIDNILSDSNHVIEISATSLHQNSSIVLLLDLAQLFNKATDAEHYTMKANQEETLYWITYGKKF</sequence>
<name>A0ACA9NYN1_9GLOM</name>
<keyword evidence="2" id="KW-1185">Reference proteome</keyword>
<feature type="non-terminal residue" evidence="1">
    <location>
        <position position="98"/>
    </location>
</feature>
<evidence type="ECO:0000313" key="1">
    <source>
        <dbReference type="EMBL" id="CAG8674582.1"/>
    </source>
</evidence>
<evidence type="ECO:0000313" key="2">
    <source>
        <dbReference type="Proteomes" id="UP000789702"/>
    </source>
</evidence>
<gene>
    <name evidence="1" type="ORF">DHETER_LOCUS10336</name>
</gene>
<dbReference type="EMBL" id="CAJVPU010020028">
    <property type="protein sequence ID" value="CAG8674582.1"/>
    <property type="molecule type" value="Genomic_DNA"/>
</dbReference>
<dbReference type="Proteomes" id="UP000789702">
    <property type="component" value="Unassembled WGS sequence"/>
</dbReference>
<proteinExistence type="predicted"/>
<protein>
    <submittedName>
        <fullName evidence="1">11002_t:CDS:1</fullName>
    </submittedName>
</protein>
<comment type="caution">
    <text evidence="1">The sequence shown here is derived from an EMBL/GenBank/DDBJ whole genome shotgun (WGS) entry which is preliminary data.</text>
</comment>
<organism evidence="1 2">
    <name type="scientific">Dentiscutata heterogama</name>
    <dbReference type="NCBI Taxonomy" id="1316150"/>
    <lineage>
        <taxon>Eukaryota</taxon>
        <taxon>Fungi</taxon>
        <taxon>Fungi incertae sedis</taxon>
        <taxon>Mucoromycota</taxon>
        <taxon>Glomeromycotina</taxon>
        <taxon>Glomeromycetes</taxon>
        <taxon>Diversisporales</taxon>
        <taxon>Gigasporaceae</taxon>
        <taxon>Dentiscutata</taxon>
    </lineage>
</organism>
<accession>A0ACA9NYN1</accession>
<reference evidence="1" key="1">
    <citation type="submission" date="2021-06" db="EMBL/GenBank/DDBJ databases">
        <authorList>
            <person name="Kallberg Y."/>
            <person name="Tangrot J."/>
            <person name="Rosling A."/>
        </authorList>
    </citation>
    <scope>NUCLEOTIDE SEQUENCE</scope>
    <source>
        <strain evidence="1">IL203A</strain>
    </source>
</reference>